<sequence>MDRLNYLLKKYRDRLIIIEEKKSDLEVLRDLVDLREWDLSILAPVQREIFENNIRLQPEYRGEAINLHLFTVVENAKSRLYYEEILALGRNMYLPYFDEPKIMVIGDETFGLQEVDSNLLYQGCILLRGLTLSDIEEKDVYLMHYLAAIDSWETSQEESSAKEIIFFK</sequence>
<proteinExistence type="predicted"/>
<evidence type="ECO:0000313" key="1">
    <source>
        <dbReference type="EMBL" id="GEQ35628.1"/>
    </source>
</evidence>
<dbReference type="EMBL" id="BKBI01000007">
    <property type="protein sequence ID" value="GEQ35628.1"/>
    <property type="molecule type" value="Genomic_DNA"/>
</dbReference>
<comment type="caution">
    <text evidence="1">The sequence shown here is derived from an EMBL/GenBank/DDBJ whole genome shotgun (WGS) entry which is preliminary data.</text>
</comment>
<dbReference type="RefSeq" id="WP_091761625.1">
    <property type="nucleotide sequence ID" value="NZ_BJVX01000013.1"/>
</dbReference>
<accession>A0AAV3WSJ9</accession>
<dbReference type="AlphaFoldDB" id="A0AAV3WSJ9"/>
<protein>
    <submittedName>
        <fullName evidence="1">Uncharacterized protein</fullName>
    </submittedName>
</protein>
<dbReference type="Proteomes" id="UP000887127">
    <property type="component" value="Unassembled WGS sequence"/>
</dbReference>
<organism evidence="1 2">
    <name type="scientific">Marinilactibacillus psychrotolerans</name>
    <dbReference type="NCBI Taxonomy" id="191770"/>
    <lineage>
        <taxon>Bacteria</taxon>
        <taxon>Bacillati</taxon>
        <taxon>Bacillota</taxon>
        <taxon>Bacilli</taxon>
        <taxon>Lactobacillales</taxon>
        <taxon>Carnobacteriaceae</taxon>
        <taxon>Marinilactibacillus</taxon>
    </lineage>
</organism>
<gene>
    <name evidence="1" type="ORF">M132T_11360</name>
</gene>
<reference evidence="1" key="1">
    <citation type="submission" date="2019-08" db="EMBL/GenBank/DDBJ databases">
        <title>Marinilactibacillus psychrotolerans M13-2T whole genome sequencing project.</title>
        <authorList>
            <person name="Ishikawa M."/>
            <person name="Suzuki T."/>
            <person name="Matsutani M."/>
        </authorList>
    </citation>
    <scope>NUCLEOTIDE SEQUENCE</scope>
    <source>
        <strain evidence="1">M13-2T</strain>
    </source>
</reference>
<name>A0AAV3WSJ9_9LACT</name>
<dbReference type="GeneID" id="96911782"/>
<evidence type="ECO:0000313" key="2">
    <source>
        <dbReference type="Proteomes" id="UP000887127"/>
    </source>
</evidence>